<dbReference type="SUPFAM" id="SSF52540">
    <property type="entry name" value="P-loop containing nucleoside triphosphate hydrolases"/>
    <property type="match status" value="1"/>
</dbReference>
<evidence type="ECO:0000313" key="2">
    <source>
        <dbReference type="EMBL" id="MYH63101.1"/>
    </source>
</evidence>
<keyword evidence="2" id="KW-0547">Nucleotide-binding</keyword>
<feature type="domain" description="ATPase AAA-type core" evidence="1">
    <location>
        <begin position="260"/>
        <end position="394"/>
    </location>
</feature>
<name>A0A6B1G4T7_9CHLR</name>
<dbReference type="Gene3D" id="3.40.50.300">
    <property type="entry name" value="P-loop containing nucleotide triphosphate hydrolases"/>
    <property type="match status" value="2"/>
</dbReference>
<proteinExistence type="predicted"/>
<reference evidence="2" key="1">
    <citation type="submission" date="2019-09" db="EMBL/GenBank/DDBJ databases">
        <title>Characterisation of the sponge microbiome using genome-centric metagenomics.</title>
        <authorList>
            <person name="Engelberts J.P."/>
            <person name="Robbins S.J."/>
            <person name="De Goeij J.M."/>
            <person name="Aranda M."/>
            <person name="Bell S.C."/>
            <person name="Webster N.S."/>
        </authorList>
    </citation>
    <scope>NUCLEOTIDE SEQUENCE</scope>
    <source>
        <strain evidence="2">SB0675_bin_29</strain>
    </source>
</reference>
<dbReference type="EMBL" id="VYDA01000546">
    <property type="protein sequence ID" value="MYH63101.1"/>
    <property type="molecule type" value="Genomic_DNA"/>
</dbReference>
<feature type="domain" description="ATPase AAA-type core" evidence="1">
    <location>
        <begin position="51"/>
        <end position="147"/>
    </location>
</feature>
<dbReference type="InterPro" id="IPR003959">
    <property type="entry name" value="ATPase_AAA_core"/>
</dbReference>
<keyword evidence="2" id="KW-0067">ATP-binding</keyword>
<dbReference type="PANTHER" id="PTHR40396:SF1">
    <property type="entry name" value="ATPASE AAA-TYPE CORE DOMAIN-CONTAINING PROTEIN"/>
    <property type="match status" value="1"/>
</dbReference>
<dbReference type="GO" id="GO:0005524">
    <property type="term" value="F:ATP binding"/>
    <property type="evidence" value="ECO:0007669"/>
    <property type="project" value="UniProtKB-KW"/>
</dbReference>
<dbReference type="GO" id="GO:0016887">
    <property type="term" value="F:ATP hydrolysis activity"/>
    <property type="evidence" value="ECO:0007669"/>
    <property type="project" value="InterPro"/>
</dbReference>
<gene>
    <name evidence="2" type="ORF">F4148_15540</name>
</gene>
<sequence length="454" mass="51640">MLIEFSVANYRSFRDKVTFSMVASSLKAKKAELNETNLFSAHGRLKLLTSAAIYGANASGKSNLIAAMNFMRHFVIHSANIREEEDQSEIDVEPFRLSTESDSEPSFFEIVFVVKEQRFRYGFEVTAERVEAEWLYVAPKAKESRLFGREEGMSKPGGKFKAEGGDLIERTRPNALFLSVCAQFNGRIASEVLGWFRSLGITTGLMDLDRGMRRVTERMFREEDSARVIENLLTHMDLGIDAIHLERVVVPTPSLPPLPDDAPEELRKLYDEVQRVQSAVASVQKAVRELTDSDSIEREVVRTVHRKVGRENQPDVEELFDLDGHESEGTKKLFSLSGPLVGTLRRGDVLIIDELDARLHPLLTREIVSLFNDPARNSKHAQLVFATQDTNLLDNQLLRRDQIWFVEKDLHGASYLYSLAEFKVRNDATYEKDYIHGRYGAIPFLGEMRHVLQD</sequence>
<organism evidence="2">
    <name type="scientific">Caldilineaceae bacterium SB0675_bin_29</name>
    <dbReference type="NCBI Taxonomy" id="2605266"/>
    <lineage>
        <taxon>Bacteria</taxon>
        <taxon>Bacillati</taxon>
        <taxon>Chloroflexota</taxon>
        <taxon>Caldilineae</taxon>
        <taxon>Caldilineales</taxon>
        <taxon>Caldilineaceae</taxon>
    </lineage>
</organism>
<dbReference type="PANTHER" id="PTHR40396">
    <property type="entry name" value="ATPASE-LIKE PROTEIN"/>
    <property type="match status" value="1"/>
</dbReference>
<dbReference type="AlphaFoldDB" id="A0A6B1G4T7"/>
<comment type="caution">
    <text evidence="2">The sequence shown here is derived from an EMBL/GenBank/DDBJ whole genome shotgun (WGS) entry which is preliminary data.</text>
</comment>
<evidence type="ECO:0000259" key="1">
    <source>
        <dbReference type="Pfam" id="PF13304"/>
    </source>
</evidence>
<accession>A0A6B1G4T7</accession>
<dbReference type="Pfam" id="PF13304">
    <property type="entry name" value="AAA_21"/>
    <property type="match status" value="2"/>
</dbReference>
<dbReference type="InterPro" id="IPR027417">
    <property type="entry name" value="P-loop_NTPase"/>
</dbReference>
<protein>
    <submittedName>
        <fullName evidence="2">ATP-binding protein</fullName>
    </submittedName>
</protein>